<keyword evidence="1" id="KW-1133">Transmembrane helix</keyword>
<evidence type="ECO:0000256" key="1">
    <source>
        <dbReference type="SAM" id="Phobius"/>
    </source>
</evidence>
<reference evidence="2" key="1">
    <citation type="submission" date="2024-06" db="EMBL/GenBank/DDBJ databases">
        <title>Kribbella sp. strain HUAS MG21 genome sequences.</title>
        <authorList>
            <person name="Mo P."/>
        </authorList>
    </citation>
    <scope>NUCLEOTIDE SEQUENCE</scope>
    <source>
        <strain evidence="2">HUAS MG21</strain>
    </source>
</reference>
<feature type="transmembrane region" description="Helical" evidence="1">
    <location>
        <begin position="59"/>
        <end position="82"/>
    </location>
</feature>
<proteinExistence type="predicted"/>
<sequence>MTAPSTLPRTARLVAWSRRWPLWTPYAAVSWALLYAAVQITWAATDTTVPLTPNEPYPAWSQVLLACIALLAGAASWASLRATGRKARVATETALLLALPVFAMGMASLPAHFVTLVSFSGIDSGTGLVQVLLSCAGATLLLLVALSHHRRLRGRCPRCGQTHDGPSHGPLVHPGPSTASKRTRRTVYLLMCGVLPWAGAKTSWTLGGDALGLTAEAWRETNQGESEVARALSSVGIDVTVLAAVAGIFLLTGLMYQWGQVFPRWTLVLAGRRVPRLLPLIPARLTAVGLSGYGVVLVIYAPLGAMGILPRLEPTGGFTDSSGLLWMVAFGGLAFGGLGFGLIVAARSYSARTRPVCASGGRLSPESP</sequence>
<gene>
    <name evidence="2" type="ORF">ABN611_40125</name>
</gene>
<feature type="transmembrane region" description="Helical" evidence="1">
    <location>
        <begin position="187"/>
        <end position="206"/>
    </location>
</feature>
<dbReference type="RefSeq" id="WP_350277561.1">
    <property type="nucleotide sequence ID" value="NZ_CP158165.1"/>
</dbReference>
<feature type="transmembrane region" description="Helical" evidence="1">
    <location>
        <begin position="235"/>
        <end position="256"/>
    </location>
</feature>
<protein>
    <recommendedName>
        <fullName evidence="3">D-alanyl-D-alanine dipeptidase</fullName>
    </recommendedName>
</protein>
<dbReference type="EMBL" id="CP158165">
    <property type="protein sequence ID" value="XBV24742.1"/>
    <property type="molecule type" value="Genomic_DNA"/>
</dbReference>
<dbReference type="AlphaFoldDB" id="A0AAU7TD91"/>
<keyword evidence="1" id="KW-0472">Membrane</keyword>
<feature type="transmembrane region" description="Helical" evidence="1">
    <location>
        <begin position="127"/>
        <end position="146"/>
    </location>
</feature>
<accession>A0AAU7TD91</accession>
<feature type="transmembrane region" description="Helical" evidence="1">
    <location>
        <begin position="277"/>
        <end position="303"/>
    </location>
</feature>
<organism evidence="2">
    <name type="scientific">Kribbella sp. HUAS MG21</name>
    <dbReference type="NCBI Taxonomy" id="3160966"/>
    <lineage>
        <taxon>Bacteria</taxon>
        <taxon>Bacillati</taxon>
        <taxon>Actinomycetota</taxon>
        <taxon>Actinomycetes</taxon>
        <taxon>Propionibacteriales</taxon>
        <taxon>Kribbellaceae</taxon>
        <taxon>Kribbella</taxon>
    </lineage>
</organism>
<keyword evidence="1" id="KW-0812">Transmembrane</keyword>
<evidence type="ECO:0000313" key="2">
    <source>
        <dbReference type="EMBL" id="XBV24742.1"/>
    </source>
</evidence>
<evidence type="ECO:0008006" key="3">
    <source>
        <dbReference type="Google" id="ProtNLM"/>
    </source>
</evidence>
<feature type="transmembrane region" description="Helical" evidence="1">
    <location>
        <begin position="323"/>
        <end position="345"/>
    </location>
</feature>
<feature type="transmembrane region" description="Helical" evidence="1">
    <location>
        <begin position="94"/>
        <end position="115"/>
    </location>
</feature>
<name>A0AAU7TD91_9ACTN</name>